<dbReference type="CDD" id="cd00093">
    <property type="entry name" value="HTH_XRE"/>
    <property type="match status" value="1"/>
</dbReference>
<accession>A0ABT6ZGY2</accession>
<sequence>MPRIGDPQPDLQKIRLGLGLTTEEAARRIGITASVLVHYEAKGYGYDPAHDALALDTYIVYAIGAYSSDEVFRAAFPIKEEDRPVAAGRPSSHLKGN</sequence>
<dbReference type="InterPro" id="IPR001387">
    <property type="entry name" value="Cro/C1-type_HTH"/>
</dbReference>
<proteinExistence type="predicted"/>
<evidence type="ECO:0000313" key="3">
    <source>
        <dbReference type="Proteomes" id="UP001321481"/>
    </source>
</evidence>
<organism evidence="2 3">
    <name type="scientific">Microbacterium dauci</name>
    <dbReference type="NCBI Taxonomy" id="3048008"/>
    <lineage>
        <taxon>Bacteria</taxon>
        <taxon>Bacillati</taxon>
        <taxon>Actinomycetota</taxon>
        <taxon>Actinomycetes</taxon>
        <taxon>Micrococcales</taxon>
        <taxon>Microbacteriaceae</taxon>
        <taxon>Microbacterium</taxon>
    </lineage>
</organism>
<gene>
    <name evidence="2" type="ORF">QNI14_13180</name>
</gene>
<evidence type="ECO:0000313" key="2">
    <source>
        <dbReference type="EMBL" id="MDJ1115399.1"/>
    </source>
</evidence>
<protein>
    <submittedName>
        <fullName evidence="2">Helix-turn-helix transcriptional regulator</fullName>
    </submittedName>
</protein>
<dbReference type="Proteomes" id="UP001321481">
    <property type="component" value="Unassembled WGS sequence"/>
</dbReference>
<dbReference type="RefSeq" id="WP_283717077.1">
    <property type="nucleotide sequence ID" value="NZ_JASJND010000007.1"/>
</dbReference>
<reference evidence="2 3" key="1">
    <citation type="submission" date="2023-05" db="EMBL/GenBank/DDBJ databases">
        <title>Microbacterium dauci sp.nov., Isolated from Carrot Rhizosphere Soil.</title>
        <authorList>
            <person name="Xiao Z."/>
            <person name="Zheng J."/>
        </authorList>
    </citation>
    <scope>NUCLEOTIDE SEQUENCE [LARGE SCALE GENOMIC DNA]</scope>
    <source>
        <strain evidence="2 3">LX3-4</strain>
    </source>
</reference>
<name>A0ABT6ZGY2_9MICO</name>
<dbReference type="EMBL" id="JASJND010000007">
    <property type="protein sequence ID" value="MDJ1115399.1"/>
    <property type="molecule type" value="Genomic_DNA"/>
</dbReference>
<evidence type="ECO:0000259" key="1">
    <source>
        <dbReference type="PROSITE" id="PS50943"/>
    </source>
</evidence>
<dbReference type="PROSITE" id="PS50943">
    <property type="entry name" value="HTH_CROC1"/>
    <property type="match status" value="1"/>
</dbReference>
<comment type="caution">
    <text evidence="2">The sequence shown here is derived from an EMBL/GenBank/DDBJ whole genome shotgun (WGS) entry which is preliminary data.</text>
</comment>
<feature type="domain" description="HTH cro/C1-type" evidence="1">
    <location>
        <begin position="11"/>
        <end position="40"/>
    </location>
</feature>
<keyword evidence="3" id="KW-1185">Reference proteome</keyword>